<comment type="caution">
    <text evidence="1">The sequence shown here is derived from an EMBL/GenBank/DDBJ whole genome shotgun (WGS) entry which is preliminary data.</text>
</comment>
<accession>A0ABR3DJD4</accession>
<sequence>MKDCFPKGPLQLTEVMRAAHEERKVTPYTETLREMRMAAKMVAVNKTVTEDMIANTDSQENVAKRQYNPCSIWTATTILEGDGDPHQTPKHIQLSDPIDCTNGGCAVSYSAVKSMSIGYTVSAELTKWISGGFSVEQSVETGNSFECQGQAYERVAVWKVVARTSYRVRNGVYNSCTGGKPSGNVFLITSPNSGTYNRNFYCVRGKQYVRNLGDSYNVEPGTPGRP</sequence>
<evidence type="ECO:0000313" key="1">
    <source>
        <dbReference type="EMBL" id="KAL0472786.1"/>
    </source>
</evidence>
<reference evidence="1 2" key="1">
    <citation type="submission" date="2023-09" db="EMBL/GenBank/DDBJ databases">
        <title>Multi-omics analysis of a traditional fermented food reveals byproduct-associated fungal strains for waste-to-food upcycling.</title>
        <authorList>
            <consortium name="Lawrence Berkeley National Laboratory"/>
            <person name="Rekdal V.M."/>
            <person name="Villalobos-Escobedo J.M."/>
            <person name="Rodriguez-Valeron N."/>
            <person name="Garcia M.O."/>
            <person name="Vasquez D.P."/>
            <person name="Damayanti I."/>
            <person name="Sorensen P.M."/>
            <person name="Baidoo E.E."/>
            <person name="De Carvalho A.C."/>
            <person name="Riley R."/>
            <person name="Lipzen A."/>
            <person name="He G."/>
            <person name="Yan M."/>
            <person name="Haridas S."/>
            <person name="Daum C."/>
            <person name="Yoshinaga Y."/>
            <person name="Ng V."/>
            <person name="Grigoriev I.V."/>
            <person name="Munk R."/>
            <person name="Nuraida L."/>
            <person name="Wijaya C.H."/>
            <person name="Morales P.-C."/>
            <person name="Keasling J.D."/>
        </authorList>
    </citation>
    <scope>NUCLEOTIDE SEQUENCE [LARGE SCALE GENOMIC DNA]</scope>
    <source>
        <strain evidence="1 2">FGSC 2613</strain>
    </source>
</reference>
<proteinExistence type="predicted"/>
<protein>
    <submittedName>
        <fullName evidence="1">Uncharacterized protein</fullName>
    </submittedName>
</protein>
<gene>
    <name evidence="1" type="ORF">QR685DRAFT_515087</name>
</gene>
<dbReference type="Proteomes" id="UP001451303">
    <property type="component" value="Unassembled WGS sequence"/>
</dbReference>
<dbReference type="EMBL" id="JAVLET010000002">
    <property type="protein sequence ID" value="KAL0472786.1"/>
    <property type="molecule type" value="Genomic_DNA"/>
</dbReference>
<name>A0ABR3DJD4_NEUIN</name>
<organism evidence="1 2">
    <name type="scientific">Neurospora intermedia</name>
    <dbReference type="NCBI Taxonomy" id="5142"/>
    <lineage>
        <taxon>Eukaryota</taxon>
        <taxon>Fungi</taxon>
        <taxon>Dikarya</taxon>
        <taxon>Ascomycota</taxon>
        <taxon>Pezizomycotina</taxon>
        <taxon>Sordariomycetes</taxon>
        <taxon>Sordariomycetidae</taxon>
        <taxon>Sordariales</taxon>
        <taxon>Sordariaceae</taxon>
        <taxon>Neurospora</taxon>
    </lineage>
</organism>
<keyword evidence="2" id="KW-1185">Reference proteome</keyword>
<evidence type="ECO:0000313" key="2">
    <source>
        <dbReference type="Proteomes" id="UP001451303"/>
    </source>
</evidence>